<dbReference type="InterPro" id="IPR002110">
    <property type="entry name" value="Ankyrin_rpt"/>
</dbReference>
<sequence>MAAEVSAIKGDGAIMGMLLDRDDIEVNSIHDSDTALSYAAFHCHEEVVRLLLNKPDIKADIQDWYGRTPLIVAVAYGHTSIVRLLLEKSDININWKVNLRIIPLPKVFKGWSALSMQPKMAMRRSCGYYWSGRISTWV</sequence>
<dbReference type="STRING" id="1076935.U4LF97"/>
<dbReference type="EMBL" id="HF935475">
    <property type="protein sequence ID" value="CCX30779.1"/>
    <property type="molecule type" value="Genomic_DNA"/>
</dbReference>
<dbReference type="SMART" id="SM00248">
    <property type="entry name" value="ANK"/>
    <property type="match status" value="2"/>
</dbReference>
<evidence type="ECO:0000256" key="1">
    <source>
        <dbReference type="ARBA" id="ARBA00022737"/>
    </source>
</evidence>
<evidence type="ECO:0000313" key="4">
    <source>
        <dbReference type="EMBL" id="CCX30779.1"/>
    </source>
</evidence>
<dbReference type="Pfam" id="PF12796">
    <property type="entry name" value="Ank_2"/>
    <property type="match status" value="1"/>
</dbReference>
<name>U4LF97_PYROM</name>
<protein>
    <submittedName>
        <fullName evidence="4">Similar to Cortactin-binding protein 2 acc. no. Q2QLA2</fullName>
    </submittedName>
</protein>
<evidence type="ECO:0000313" key="5">
    <source>
        <dbReference type="Proteomes" id="UP000018144"/>
    </source>
</evidence>
<dbReference type="InterPro" id="IPR036770">
    <property type="entry name" value="Ankyrin_rpt-contain_sf"/>
</dbReference>
<organism evidence="4 5">
    <name type="scientific">Pyronema omphalodes (strain CBS 100304)</name>
    <name type="common">Pyronema confluens</name>
    <dbReference type="NCBI Taxonomy" id="1076935"/>
    <lineage>
        <taxon>Eukaryota</taxon>
        <taxon>Fungi</taxon>
        <taxon>Dikarya</taxon>
        <taxon>Ascomycota</taxon>
        <taxon>Pezizomycotina</taxon>
        <taxon>Pezizomycetes</taxon>
        <taxon>Pezizales</taxon>
        <taxon>Pyronemataceae</taxon>
        <taxon>Pyronema</taxon>
    </lineage>
</organism>
<evidence type="ECO:0000256" key="3">
    <source>
        <dbReference type="PROSITE-ProRule" id="PRU00023"/>
    </source>
</evidence>
<dbReference type="SUPFAM" id="SSF48403">
    <property type="entry name" value="Ankyrin repeat"/>
    <property type="match status" value="1"/>
</dbReference>
<keyword evidence="2 3" id="KW-0040">ANK repeat</keyword>
<proteinExistence type="predicted"/>
<accession>U4LF97</accession>
<evidence type="ECO:0000256" key="2">
    <source>
        <dbReference type="ARBA" id="ARBA00023043"/>
    </source>
</evidence>
<dbReference type="PANTHER" id="PTHR24198:SF165">
    <property type="entry name" value="ANKYRIN REPEAT-CONTAINING PROTEIN-RELATED"/>
    <property type="match status" value="1"/>
</dbReference>
<keyword evidence="1" id="KW-0677">Repeat</keyword>
<dbReference type="OrthoDB" id="20872at2759"/>
<dbReference type="Gene3D" id="1.25.40.20">
    <property type="entry name" value="Ankyrin repeat-containing domain"/>
    <property type="match status" value="1"/>
</dbReference>
<dbReference type="PANTHER" id="PTHR24198">
    <property type="entry name" value="ANKYRIN REPEAT AND PROTEIN KINASE DOMAIN-CONTAINING PROTEIN"/>
    <property type="match status" value="1"/>
</dbReference>
<keyword evidence="5" id="KW-1185">Reference proteome</keyword>
<gene>
    <name evidence="4" type="ORF">PCON_09182</name>
</gene>
<reference evidence="4 5" key="1">
    <citation type="journal article" date="2013" name="PLoS Genet.">
        <title>The genome and development-dependent transcriptomes of Pyronema confluens: a window into fungal evolution.</title>
        <authorList>
            <person name="Traeger S."/>
            <person name="Altegoer F."/>
            <person name="Freitag M."/>
            <person name="Gabaldon T."/>
            <person name="Kempken F."/>
            <person name="Kumar A."/>
            <person name="Marcet-Houben M."/>
            <person name="Poggeler S."/>
            <person name="Stajich J.E."/>
            <person name="Nowrousian M."/>
        </authorList>
    </citation>
    <scope>NUCLEOTIDE SEQUENCE [LARGE SCALE GENOMIC DNA]</scope>
    <source>
        <strain evidence="5">CBS 100304</strain>
        <tissue evidence="4">Vegetative mycelium</tissue>
    </source>
</reference>
<dbReference type="AlphaFoldDB" id="U4LF97"/>
<dbReference type="PROSITE" id="PS50297">
    <property type="entry name" value="ANK_REP_REGION"/>
    <property type="match status" value="1"/>
</dbReference>
<dbReference type="Proteomes" id="UP000018144">
    <property type="component" value="Unassembled WGS sequence"/>
</dbReference>
<dbReference type="PROSITE" id="PS50088">
    <property type="entry name" value="ANK_REPEAT"/>
    <property type="match status" value="1"/>
</dbReference>
<feature type="repeat" description="ANK" evidence="3">
    <location>
        <begin position="65"/>
        <end position="89"/>
    </location>
</feature>